<evidence type="ECO:0000313" key="2">
    <source>
        <dbReference type="Proteomes" id="UP000051557"/>
    </source>
</evidence>
<dbReference type="AlphaFoldDB" id="A0A0R2XAQ9"/>
<organism evidence="1 2">
    <name type="scientific">Verrucomicrobia subdivision 6 bacterium BACL9 MAG-120820-bin42</name>
    <dbReference type="NCBI Taxonomy" id="1655634"/>
    <lineage>
        <taxon>Bacteria</taxon>
        <taxon>Pseudomonadati</taxon>
        <taxon>Verrucomicrobiota</taxon>
        <taxon>Verrucomicrobiia</taxon>
        <taxon>Verrucomicrobiales</taxon>
        <taxon>Verrucomicrobia subdivision 6</taxon>
    </lineage>
</organism>
<sequence>MTGFDAVPVAEHFAKEGTRAGGELVVSGGLLESGKDFVLGEGAWGDSGANGVEVHGLVFVREIRGYEF</sequence>
<reference evidence="1 2" key="1">
    <citation type="submission" date="2015-10" db="EMBL/GenBank/DDBJ databases">
        <title>Metagenome-Assembled Genomes uncover a global brackish microbiome.</title>
        <authorList>
            <person name="Hugerth L.W."/>
            <person name="Larsson J."/>
            <person name="Alneberg J."/>
            <person name="Lindh M.V."/>
            <person name="Legrand C."/>
            <person name="Pinhassi J."/>
            <person name="Andersson A.F."/>
        </authorList>
    </citation>
    <scope>NUCLEOTIDE SEQUENCE [LARGE SCALE GENOMIC DNA]</scope>
    <source>
        <strain evidence="1">BACL9 MAG-120820-bin42</strain>
    </source>
</reference>
<dbReference type="Proteomes" id="UP000051557">
    <property type="component" value="Unassembled WGS sequence"/>
</dbReference>
<gene>
    <name evidence="1" type="ORF">ABS32_01285</name>
</gene>
<name>A0A0R2XAQ9_9BACT</name>
<comment type="caution">
    <text evidence="1">The sequence shown here is derived from an EMBL/GenBank/DDBJ whole genome shotgun (WGS) entry which is preliminary data.</text>
</comment>
<dbReference type="EMBL" id="LIDM01000025">
    <property type="protein sequence ID" value="KRP33126.1"/>
    <property type="molecule type" value="Genomic_DNA"/>
</dbReference>
<protein>
    <submittedName>
        <fullName evidence="1">Uncharacterized protein</fullName>
    </submittedName>
</protein>
<proteinExistence type="predicted"/>
<accession>A0A0R2XAQ9</accession>
<evidence type="ECO:0000313" key="1">
    <source>
        <dbReference type="EMBL" id="KRP33126.1"/>
    </source>
</evidence>